<dbReference type="GO" id="GO:0003676">
    <property type="term" value="F:nucleic acid binding"/>
    <property type="evidence" value="ECO:0007669"/>
    <property type="project" value="InterPro"/>
</dbReference>
<feature type="domain" description="Retrovirus-related Pol polyprotein from transposon TNT 1-94-like beta-barrel" evidence="1">
    <location>
        <begin position="124"/>
        <end position="198"/>
    </location>
</feature>
<evidence type="ECO:0000313" key="3">
    <source>
        <dbReference type="Proteomes" id="UP000499080"/>
    </source>
</evidence>
<dbReference type="Proteomes" id="UP000499080">
    <property type="component" value="Unassembled WGS sequence"/>
</dbReference>
<dbReference type="AlphaFoldDB" id="A0A4Y2GR88"/>
<dbReference type="EMBL" id="BGPR01001496">
    <property type="protein sequence ID" value="GBM55329.1"/>
    <property type="molecule type" value="Genomic_DNA"/>
</dbReference>
<dbReference type="GO" id="GO:0008270">
    <property type="term" value="F:zinc ion binding"/>
    <property type="evidence" value="ECO:0007669"/>
    <property type="project" value="InterPro"/>
</dbReference>
<evidence type="ECO:0000259" key="1">
    <source>
        <dbReference type="Pfam" id="PF22936"/>
    </source>
</evidence>
<protein>
    <recommendedName>
        <fullName evidence="1">Retrovirus-related Pol polyprotein from transposon TNT 1-94-like beta-barrel domain-containing protein</fullName>
    </recommendedName>
</protein>
<dbReference type="PANTHER" id="PTHR47592">
    <property type="entry name" value="PBF68 PROTEIN"/>
    <property type="match status" value="1"/>
</dbReference>
<dbReference type="InterPro" id="IPR054722">
    <property type="entry name" value="PolX-like_BBD"/>
</dbReference>
<dbReference type="OrthoDB" id="6752632at2759"/>
<proteinExistence type="predicted"/>
<name>A0A4Y2GR88_ARAVE</name>
<reference evidence="2 3" key="1">
    <citation type="journal article" date="2019" name="Sci. Rep.">
        <title>Orb-weaving spider Araneus ventricosus genome elucidates the spidroin gene catalogue.</title>
        <authorList>
            <person name="Kono N."/>
            <person name="Nakamura H."/>
            <person name="Ohtoshi R."/>
            <person name="Moran D.A.P."/>
            <person name="Shinohara A."/>
            <person name="Yoshida Y."/>
            <person name="Fujiwara M."/>
            <person name="Mori M."/>
            <person name="Tomita M."/>
            <person name="Arakawa K."/>
        </authorList>
    </citation>
    <scope>NUCLEOTIDE SEQUENCE [LARGE SCALE GENOMIC DNA]</scope>
</reference>
<dbReference type="PANTHER" id="PTHR47592:SF27">
    <property type="entry name" value="OS08G0421700 PROTEIN"/>
    <property type="match status" value="1"/>
</dbReference>
<gene>
    <name evidence="2" type="ORF">AVEN_252697_1</name>
</gene>
<dbReference type="InterPro" id="IPR036875">
    <property type="entry name" value="Znf_CCHC_sf"/>
</dbReference>
<accession>A0A4Y2GR88</accession>
<comment type="caution">
    <text evidence="2">The sequence shown here is derived from an EMBL/GenBank/DDBJ whole genome shotgun (WGS) entry which is preliminary data.</text>
</comment>
<dbReference type="SUPFAM" id="SSF57756">
    <property type="entry name" value="Retrovirus zinc finger-like domains"/>
    <property type="match status" value="1"/>
</dbReference>
<keyword evidence="3" id="KW-1185">Reference proteome</keyword>
<evidence type="ECO:0000313" key="2">
    <source>
        <dbReference type="EMBL" id="GBM55329.1"/>
    </source>
</evidence>
<organism evidence="2 3">
    <name type="scientific">Araneus ventricosus</name>
    <name type="common">Orbweaver spider</name>
    <name type="synonym">Epeira ventricosa</name>
    <dbReference type="NCBI Taxonomy" id="182803"/>
    <lineage>
        <taxon>Eukaryota</taxon>
        <taxon>Metazoa</taxon>
        <taxon>Ecdysozoa</taxon>
        <taxon>Arthropoda</taxon>
        <taxon>Chelicerata</taxon>
        <taxon>Arachnida</taxon>
        <taxon>Araneae</taxon>
        <taxon>Araneomorphae</taxon>
        <taxon>Entelegynae</taxon>
        <taxon>Araneoidea</taxon>
        <taxon>Araneidae</taxon>
        <taxon>Araneus</taxon>
    </lineage>
</organism>
<dbReference type="Pfam" id="PF22936">
    <property type="entry name" value="Pol_BBD"/>
    <property type="match status" value="1"/>
</dbReference>
<dbReference type="Gene3D" id="4.10.60.10">
    <property type="entry name" value="Zinc finger, CCHC-type"/>
    <property type="match status" value="1"/>
</dbReference>
<sequence>MMVAKTKERTFDELANQLYMFQRNFANSETNDKNAQEALAATNQGKQKHNSKGPFQKQSRKGETCNYCYKRGHWVKDCRKWIFDGRPNRKKPAHVLHRNTETANVSLLSICGEVCTAETDLRSFWIDNGATRHITNCPEYFVDFMSFHSPCEIKVAGKETLAALGKGNKTTVGEKCQEIMLRDVWYVPEISRNLFSVLAA</sequence>